<feature type="compositionally biased region" description="Polar residues" evidence="1">
    <location>
        <begin position="481"/>
        <end position="495"/>
    </location>
</feature>
<evidence type="ECO:0000256" key="1">
    <source>
        <dbReference type="SAM" id="MobiDB-lite"/>
    </source>
</evidence>
<evidence type="ECO:0000313" key="4">
    <source>
        <dbReference type="Proteomes" id="UP000094285"/>
    </source>
</evidence>
<dbReference type="EMBL" id="KV453910">
    <property type="protein sequence ID" value="ODV80581.1"/>
    <property type="molecule type" value="Genomic_DNA"/>
</dbReference>
<evidence type="ECO:0000313" key="3">
    <source>
        <dbReference type="EMBL" id="ODV80581.1"/>
    </source>
</evidence>
<reference evidence="4" key="1">
    <citation type="submission" date="2016-05" db="EMBL/GenBank/DDBJ databases">
        <title>Comparative genomics of biotechnologically important yeasts.</title>
        <authorList>
            <consortium name="DOE Joint Genome Institute"/>
            <person name="Riley R."/>
            <person name="Haridas S."/>
            <person name="Wolfe K.H."/>
            <person name="Lopes M.R."/>
            <person name="Hittinger C.T."/>
            <person name="Goker M."/>
            <person name="Salamov A."/>
            <person name="Wisecaver J."/>
            <person name="Long T.M."/>
            <person name="Aerts A.L."/>
            <person name="Barry K."/>
            <person name="Choi C."/>
            <person name="Clum A."/>
            <person name="Coughlan A.Y."/>
            <person name="Deshpande S."/>
            <person name="Douglass A.P."/>
            <person name="Hanson S.J."/>
            <person name="Klenk H.-P."/>
            <person name="Labutti K."/>
            <person name="Lapidus A."/>
            <person name="Lindquist E."/>
            <person name="Lipzen A."/>
            <person name="Meier-Kolthoff J.P."/>
            <person name="Ohm R.A."/>
            <person name="Otillar R.P."/>
            <person name="Pangilinan J."/>
            <person name="Peng Y."/>
            <person name="Rokas A."/>
            <person name="Rosa C.A."/>
            <person name="Scheuner C."/>
            <person name="Sibirny A.A."/>
            <person name="Slot J.C."/>
            <person name="Stielow J.B."/>
            <person name="Sun H."/>
            <person name="Kurtzman C.P."/>
            <person name="Blackwell M."/>
            <person name="Grigoriev I.V."/>
            <person name="Jeffries T.W."/>
        </authorList>
    </citation>
    <scope>NUCLEOTIDE SEQUENCE [LARGE SCALE GENOMIC DNA]</scope>
    <source>
        <strain evidence="4">NRRL Y-17324</strain>
    </source>
</reference>
<sequence length="613" mass="67221">MTIPQSAPPVSKKPGRLVSPDPSNRFKNDSYHQCFQKYFHSYHYLKPDPVYVANVKAAINHWQLRDLIKYDPLANAVLYTRHDAIHRLPLGARGHAQALAPYVGLSYLPRCFDHSDDGLVVCGGLLTSSEAFSSSTVEVLRPPASIHQPASSIPKKGLFSFANPAAGATKTVRFGDMINNDVAIYRDSNSHCVSYVCNNDSNLYCLDIASNDSISISNKITCETNTCLNTVERNPLNHKLLAVTGDSLAIFLVDPTSGSSKIKTIRTGHNAGFGTAFHPNGNLFSSVFEDGTCLLYDLRNIRDNQPLMAIKLTRPGHQLGAFRVSKFSPQNDMSDLLVILEHVGRVHLVDLRRLNAANVHEHQVIVVPFALDQYAECKAAAEGPAGDETSSHADRHNPRQPTRLVDVYSDRLDPANSLSFTAPLVYDYDYLVNQNPQLFKEYFYSPPPAPAASADSPLKFHIPEWSGVGDSSLAAGPAGVSPTTSQRPSFSSLDSNPGYDDMNPDIDAHLQYVYDHMDYNPPADRPATALAAAAARPRHSSGSGYGHYSSYCEDLYQQSINHIHGEMELAGVAFCNPQRQSDSKVLIGCQDAGVLMFDVNGVARRSFGTFEYM</sequence>
<dbReference type="OrthoDB" id="418169at2759"/>
<accession>A0A1E4SM41</accession>
<keyword evidence="4" id="KW-1185">Reference proteome</keyword>
<protein>
    <recommendedName>
        <fullName evidence="2">DUF2415 domain-containing protein</fullName>
    </recommendedName>
</protein>
<dbReference type="GeneID" id="30983419"/>
<feature type="region of interest" description="Disordered" evidence="1">
    <location>
        <begin position="1"/>
        <end position="23"/>
    </location>
</feature>
<organism evidence="3 4">
    <name type="scientific">Suhomyces tanzawaensis NRRL Y-17324</name>
    <dbReference type="NCBI Taxonomy" id="984487"/>
    <lineage>
        <taxon>Eukaryota</taxon>
        <taxon>Fungi</taxon>
        <taxon>Dikarya</taxon>
        <taxon>Ascomycota</taxon>
        <taxon>Saccharomycotina</taxon>
        <taxon>Pichiomycetes</taxon>
        <taxon>Debaryomycetaceae</taxon>
        <taxon>Suhomyces</taxon>
    </lineage>
</organism>
<dbReference type="Proteomes" id="UP000094285">
    <property type="component" value="Unassembled WGS sequence"/>
</dbReference>
<dbReference type="Pfam" id="PF10313">
    <property type="entry name" value="DUF2415"/>
    <property type="match status" value="1"/>
</dbReference>
<gene>
    <name evidence="3" type="ORF">CANTADRAFT_4605</name>
</gene>
<dbReference type="AlphaFoldDB" id="A0A1E4SM41"/>
<dbReference type="InterPro" id="IPR015943">
    <property type="entry name" value="WD40/YVTN_repeat-like_dom_sf"/>
</dbReference>
<dbReference type="RefSeq" id="XP_020065703.1">
    <property type="nucleotide sequence ID" value="XM_020209283.1"/>
</dbReference>
<dbReference type="InterPro" id="IPR036322">
    <property type="entry name" value="WD40_repeat_dom_sf"/>
</dbReference>
<name>A0A1E4SM41_9ASCO</name>
<proteinExistence type="predicted"/>
<dbReference type="PANTHER" id="PTHR43991:SF9">
    <property type="entry name" value="DUF2415 DOMAIN-CONTAINING PROTEIN"/>
    <property type="match status" value="1"/>
</dbReference>
<dbReference type="SUPFAM" id="SSF50978">
    <property type="entry name" value="WD40 repeat-like"/>
    <property type="match status" value="1"/>
</dbReference>
<feature type="region of interest" description="Disordered" evidence="1">
    <location>
        <begin position="473"/>
        <end position="501"/>
    </location>
</feature>
<dbReference type="PANTHER" id="PTHR43991">
    <property type="entry name" value="WD REPEAT PROTEIN (AFU_ORTHOLOGUE AFUA_8G05640)-RELATED"/>
    <property type="match status" value="1"/>
</dbReference>
<dbReference type="Gene3D" id="2.130.10.10">
    <property type="entry name" value="YVTN repeat-like/Quinoprotein amine dehydrogenase"/>
    <property type="match status" value="1"/>
</dbReference>
<feature type="domain" description="DUF2415" evidence="2">
    <location>
        <begin position="320"/>
        <end position="366"/>
    </location>
</feature>
<evidence type="ECO:0000259" key="2">
    <source>
        <dbReference type="Pfam" id="PF10313"/>
    </source>
</evidence>
<feature type="region of interest" description="Disordered" evidence="1">
    <location>
        <begin position="382"/>
        <end position="401"/>
    </location>
</feature>
<dbReference type="InterPro" id="IPR019417">
    <property type="entry name" value="DUF2415"/>
</dbReference>